<keyword evidence="3 8" id="KW-0418">Kinase</keyword>
<dbReference type="SUPFAM" id="SSF56112">
    <property type="entry name" value="Protein kinase-like (PK-like)"/>
    <property type="match status" value="1"/>
</dbReference>
<dbReference type="InterPro" id="IPR017441">
    <property type="entry name" value="Protein_kinase_ATP_BS"/>
</dbReference>
<organism evidence="8 9">
    <name type="scientific">Rubrivirga litoralis</name>
    <dbReference type="NCBI Taxonomy" id="3075598"/>
    <lineage>
        <taxon>Bacteria</taxon>
        <taxon>Pseudomonadati</taxon>
        <taxon>Rhodothermota</taxon>
        <taxon>Rhodothermia</taxon>
        <taxon>Rhodothermales</taxon>
        <taxon>Rubricoccaceae</taxon>
        <taxon>Rubrivirga</taxon>
    </lineage>
</organism>
<dbReference type="CDD" id="cd14014">
    <property type="entry name" value="STKc_PknB_like"/>
    <property type="match status" value="1"/>
</dbReference>
<evidence type="ECO:0000313" key="9">
    <source>
        <dbReference type="Proteomes" id="UP001267426"/>
    </source>
</evidence>
<dbReference type="GO" id="GO:0004674">
    <property type="term" value="F:protein serine/threonine kinase activity"/>
    <property type="evidence" value="ECO:0007669"/>
    <property type="project" value="UniProtKB-EC"/>
</dbReference>
<dbReference type="PROSITE" id="PS50011">
    <property type="entry name" value="PROTEIN_KINASE_DOM"/>
    <property type="match status" value="1"/>
</dbReference>
<dbReference type="Gene3D" id="3.30.200.20">
    <property type="entry name" value="Phosphorylase Kinase, domain 1"/>
    <property type="match status" value="1"/>
</dbReference>
<gene>
    <name evidence="8" type="ORF">RM540_09220</name>
</gene>
<dbReference type="SMART" id="SM00220">
    <property type="entry name" value="S_TKc"/>
    <property type="match status" value="1"/>
</dbReference>
<dbReference type="PROSITE" id="PS00107">
    <property type="entry name" value="PROTEIN_KINASE_ATP"/>
    <property type="match status" value="1"/>
</dbReference>
<evidence type="ECO:0000256" key="1">
    <source>
        <dbReference type="ARBA" id="ARBA00022679"/>
    </source>
</evidence>
<dbReference type="InterPro" id="IPR000719">
    <property type="entry name" value="Prot_kinase_dom"/>
</dbReference>
<dbReference type="PANTHER" id="PTHR43289">
    <property type="entry name" value="MITOGEN-ACTIVATED PROTEIN KINASE KINASE KINASE 20-RELATED"/>
    <property type="match status" value="1"/>
</dbReference>
<dbReference type="InterPro" id="IPR011009">
    <property type="entry name" value="Kinase-like_dom_sf"/>
</dbReference>
<reference evidence="8 9" key="1">
    <citation type="submission" date="2023-09" db="EMBL/GenBank/DDBJ databases">
        <authorList>
            <person name="Rey-Velasco X."/>
        </authorList>
    </citation>
    <scope>NUCLEOTIDE SEQUENCE [LARGE SCALE GENOMIC DNA]</scope>
    <source>
        <strain evidence="8 9">F394</strain>
    </source>
</reference>
<evidence type="ECO:0000256" key="3">
    <source>
        <dbReference type="ARBA" id="ARBA00022777"/>
    </source>
</evidence>
<proteinExistence type="predicted"/>
<name>A0ABU3BRK4_9BACT</name>
<dbReference type="RefSeq" id="WP_311663355.1">
    <property type="nucleotide sequence ID" value="NZ_JAVRHT010000019.1"/>
</dbReference>
<dbReference type="Proteomes" id="UP001267426">
    <property type="component" value="Unassembled WGS sequence"/>
</dbReference>
<evidence type="ECO:0000256" key="6">
    <source>
        <dbReference type="SAM" id="MobiDB-lite"/>
    </source>
</evidence>
<feature type="region of interest" description="Disordered" evidence="6">
    <location>
        <begin position="1"/>
        <end position="23"/>
    </location>
</feature>
<accession>A0ABU3BRK4</accession>
<keyword evidence="9" id="KW-1185">Reference proteome</keyword>
<dbReference type="PANTHER" id="PTHR43289:SF34">
    <property type="entry name" value="SERINE_THREONINE-PROTEIN KINASE YBDM-RELATED"/>
    <property type="match status" value="1"/>
</dbReference>
<sequence length="430" mass="44916">MALPSPTGHGGPARTGRPPSDADGWLVERLVDLDPAGRARFAERLRAEGHRLATRAERYVRAFDGNVGAGVSMLLSRPAAVAAARLDAPDHPALAPGDVVGAYRVVREIGRGGMGVVYLAERDDLGLRAALKVLGEHEGSVPDASEAPQLDAASEEVQRFYVERRHLAQLSHPGVPRIYDAGWTGAGVPFYAMELVEGLPLDEYANERGLGLVARTRLFAQLCEVVRHVHDRGLAHGDLKPANVLVQDGEPPVENRGSRPVVRLVDFGVSEEIASGSLGDGPRPFTPAFAAPEIYVGGAPSVAADVFALGAVLGDLVASCPEGPCSGGLRRSQPREVAAVPLLDVVARATRPDASERYGSVGDLLADVRRAAVAVAWATLPVVRGDVPAVRAGADAAGRPVPPRPKATPPLWAVAAGAAVGAAVGWWGAR</sequence>
<dbReference type="EC" id="2.7.11.1" evidence="8"/>
<keyword evidence="4 5" id="KW-0067">ATP-binding</keyword>
<evidence type="ECO:0000259" key="7">
    <source>
        <dbReference type="PROSITE" id="PS50011"/>
    </source>
</evidence>
<evidence type="ECO:0000256" key="4">
    <source>
        <dbReference type="ARBA" id="ARBA00022840"/>
    </source>
</evidence>
<protein>
    <submittedName>
        <fullName evidence="8">Serine/threonine-protein kinase</fullName>
        <ecNumber evidence="8">2.7.11.1</ecNumber>
    </submittedName>
</protein>
<dbReference type="InterPro" id="IPR008271">
    <property type="entry name" value="Ser/Thr_kinase_AS"/>
</dbReference>
<evidence type="ECO:0000256" key="5">
    <source>
        <dbReference type="PROSITE-ProRule" id="PRU10141"/>
    </source>
</evidence>
<dbReference type="PROSITE" id="PS00108">
    <property type="entry name" value="PROTEIN_KINASE_ST"/>
    <property type="match status" value="1"/>
</dbReference>
<comment type="caution">
    <text evidence="8">The sequence shown here is derived from an EMBL/GenBank/DDBJ whole genome shotgun (WGS) entry which is preliminary data.</text>
</comment>
<keyword evidence="2 5" id="KW-0547">Nucleotide-binding</keyword>
<dbReference type="Pfam" id="PF00069">
    <property type="entry name" value="Pkinase"/>
    <property type="match status" value="1"/>
</dbReference>
<feature type="domain" description="Protein kinase" evidence="7">
    <location>
        <begin position="103"/>
        <end position="430"/>
    </location>
</feature>
<dbReference type="EMBL" id="JAVRHT010000019">
    <property type="protein sequence ID" value="MDT0631924.1"/>
    <property type="molecule type" value="Genomic_DNA"/>
</dbReference>
<keyword evidence="1 8" id="KW-0808">Transferase</keyword>
<evidence type="ECO:0000256" key="2">
    <source>
        <dbReference type="ARBA" id="ARBA00022741"/>
    </source>
</evidence>
<evidence type="ECO:0000313" key="8">
    <source>
        <dbReference type="EMBL" id="MDT0631924.1"/>
    </source>
</evidence>
<feature type="binding site" evidence="5">
    <location>
        <position position="132"/>
    </location>
    <ligand>
        <name>ATP</name>
        <dbReference type="ChEBI" id="CHEBI:30616"/>
    </ligand>
</feature>
<dbReference type="Gene3D" id="1.10.510.10">
    <property type="entry name" value="Transferase(Phosphotransferase) domain 1"/>
    <property type="match status" value="1"/>
</dbReference>